<dbReference type="GO" id="GO:0020037">
    <property type="term" value="F:heme binding"/>
    <property type="evidence" value="ECO:0007669"/>
    <property type="project" value="InterPro"/>
</dbReference>
<comment type="caution">
    <text evidence="8">The sequence shown here is derived from an EMBL/GenBank/DDBJ whole genome shotgun (WGS) entry which is preliminary data.</text>
</comment>
<dbReference type="GO" id="GO:0016705">
    <property type="term" value="F:oxidoreductase activity, acting on paired donors, with incorporation or reduction of molecular oxygen"/>
    <property type="evidence" value="ECO:0007669"/>
    <property type="project" value="InterPro"/>
</dbReference>
<sequence>MDAKLSAISMEKIKEQMERPAGRPDFLEHFMQTINALREGDVCANAVAMIGAGGDTTATLLSETTFFLPQNPEFLTKSSLQPRQTFKLESEIDQAAADGNALLQSCVLETLRVYPRPQLVLLESCPRKAQQLQENLYLKGQTTVCIPQYVANHSADNFSSSDDFFPERWLEPSAFEHNKKNWHFLMSISFWQNYYEN</sequence>
<dbReference type="Pfam" id="PF00067">
    <property type="entry name" value="p450"/>
    <property type="match status" value="1"/>
</dbReference>
<dbReference type="Proteomes" id="UP000191500">
    <property type="component" value="Unassembled WGS sequence"/>
</dbReference>
<dbReference type="PANTHER" id="PTHR24305">
    <property type="entry name" value="CYTOCHROME P450"/>
    <property type="match status" value="1"/>
</dbReference>
<comment type="cofactor">
    <cofactor evidence="1">
        <name>heme</name>
        <dbReference type="ChEBI" id="CHEBI:30413"/>
    </cofactor>
</comment>
<dbReference type="GO" id="GO:0043386">
    <property type="term" value="P:mycotoxin biosynthetic process"/>
    <property type="evidence" value="ECO:0007669"/>
    <property type="project" value="UniProtKB-ARBA"/>
</dbReference>
<evidence type="ECO:0000256" key="4">
    <source>
        <dbReference type="ARBA" id="ARBA00022723"/>
    </source>
</evidence>
<dbReference type="AlphaFoldDB" id="A0A1V6UQZ3"/>
<dbReference type="STRING" id="36646.A0A1V6UQZ3"/>
<evidence type="ECO:0000256" key="3">
    <source>
        <dbReference type="ARBA" id="ARBA00022617"/>
    </source>
</evidence>
<proteinExistence type="inferred from homology"/>
<keyword evidence="9" id="KW-1185">Reference proteome</keyword>
<evidence type="ECO:0008006" key="10">
    <source>
        <dbReference type="Google" id="ProtNLM"/>
    </source>
</evidence>
<evidence type="ECO:0000256" key="7">
    <source>
        <dbReference type="ARBA" id="ARBA00023033"/>
    </source>
</evidence>
<evidence type="ECO:0000256" key="5">
    <source>
        <dbReference type="ARBA" id="ARBA00023002"/>
    </source>
</evidence>
<evidence type="ECO:0000313" key="9">
    <source>
        <dbReference type="Proteomes" id="UP000191500"/>
    </source>
</evidence>
<evidence type="ECO:0000256" key="6">
    <source>
        <dbReference type="ARBA" id="ARBA00023004"/>
    </source>
</evidence>
<dbReference type="GO" id="GO:0005506">
    <property type="term" value="F:iron ion binding"/>
    <property type="evidence" value="ECO:0007669"/>
    <property type="project" value="InterPro"/>
</dbReference>
<comment type="similarity">
    <text evidence="2">Belongs to the cytochrome P450 family.</text>
</comment>
<keyword evidence="4" id="KW-0479">Metal-binding</keyword>
<accession>A0A1V6UQZ3</accession>
<evidence type="ECO:0000256" key="1">
    <source>
        <dbReference type="ARBA" id="ARBA00001971"/>
    </source>
</evidence>
<protein>
    <recommendedName>
        <fullName evidence="10">O-methyltransferase domain-containing protein</fullName>
    </recommendedName>
</protein>
<dbReference type="SUPFAM" id="SSF48264">
    <property type="entry name" value="Cytochrome P450"/>
    <property type="match status" value="1"/>
</dbReference>
<keyword evidence="7" id="KW-0503">Monooxygenase</keyword>
<evidence type="ECO:0000313" key="8">
    <source>
        <dbReference type="EMBL" id="OQE40827.1"/>
    </source>
</evidence>
<dbReference type="InterPro" id="IPR036396">
    <property type="entry name" value="Cyt_P450_sf"/>
</dbReference>
<evidence type="ECO:0000256" key="2">
    <source>
        <dbReference type="ARBA" id="ARBA00010617"/>
    </source>
</evidence>
<dbReference type="GO" id="GO:0004497">
    <property type="term" value="F:monooxygenase activity"/>
    <property type="evidence" value="ECO:0007669"/>
    <property type="project" value="UniProtKB-KW"/>
</dbReference>
<reference evidence="9" key="1">
    <citation type="journal article" date="2017" name="Nat. Microbiol.">
        <title>Global analysis of biosynthetic gene clusters reveals vast potential of secondary metabolite production in Penicillium species.</title>
        <authorList>
            <person name="Nielsen J.C."/>
            <person name="Grijseels S."/>
            <person name="Prigent S."/>
            <person name="Ji B."/>
            <person name="Dainat J."/>
            <person name="Nielsen K.F."/>
            <person name="Frisvad J.C."/>
            <person name="Workman M."/>
            <person name="Nielsen J."/>
        </authorList>
    </citation>
    <scope>NUCLEOTIDE SEQUENCE [LARGE SCALE GENOMIC DNA]</scope>
    <source>
        <strain evidence="9">IBT 31321</strain>
    </source>
</reference>
<dbReference type="InterPro" id="IPR001128">
    <property type="entry name" value="Cyt_P450"/>
</dbReference>
<dbReference type="PANTHER" id="PTHR24305:SF29">
    <property type="entry name" value="BENZOATE-PARA-HYDROXYLASE"/>
    <property type="match status" value="1"/>
</dbReference>
<dbReference type="Gene3D" id="1.10.630.10">
    <property type="entry name" value="Cytochrome P450"/>
    <property type="match status" value="1"/>
</dbReference>
<dbReference type="EMBL" id="MDDG01000005">
    <property type="protein sequence ID" value="OQE40827.1"/>
    <property type="molecule type" value="Genomic_DNA"/>
</dbReference>
<keyword evidence="3" id="KW-0349">Heme</keyword>
<dbReference type="InterPro" id="IPR050121">
    <property type="entry name" value="Cytochrome_P450_monoxygenase"/>
</dbReference>
<keyword evidence="6" id="KW-0408">Iron</keyword>
<gene>
    <name evidence="8" type="ORF">PENCOP_c005G06232</name>
</gene>
<keyword evidence="5" id="KW-0560">Oxidoreductase</keyword>
<name>A0A1V6UQZ3_9EURO</name>
<organism evidence="8 9">
    <name type="scientific">Penicillium coprophilum</name>
    <dbReference type="NCBI Taxonomy" id="36646"/>
    <lineage>
        <taxon>Eukaryota</taxon>
        <taxon>Fungi</taxon>
        <taxon>Dikarya</taxon>
        <taxon>Ascomycota</taxon>
        <taxon>Pezizomycotina</taxon>
        <taxon>Eurotiomycetes</taxon>
        <taxon>Eurotiomycetidae</taxon>
        <taxon>Eurotiales</taxon>
        <taxon>Aspergillaceae</taxon>
        <taxon>Penicillium</taxon>
    </lineage>
</organism>